<evidence type="ECO:0000259" key="8">
    <source>
        <dbReference type="PROSITE" id="PS50039"/>
    </source>
</evidence>
<evidence type="ECO:0000313" key="9">
    <source>
        <dbReference type="EMBL" id="GAB1302289.1"/>
    </source>
</evidence>
<dbReference type="InterPro" id="IPR030456">
    <property type="entry name" value="TF_fork_head_CS_2"/>
</dbReference>
<dbReference type="SMART" id="SM00339">
    <property type="entry name" value="FH"/>
    <property type="match status" value="1"/>
</dbReference>
<feature type="domain" description="Fork-head" evidence="8">
    <location>
        <begin position="107"/>
        <end position="201"/>
    </location>
</feature>
<dbReference type="PROSITE" id="PS00658">
    <property type="entry name" value="FORK_HEAD_2"/>
    <property type="match status" value="1"/>
</dbReference>
<dbReference type="Proteomes" id="UP001623349">
    <property type="component" value="Unassembled WGS sequence"/>
</dbReference>
<dbReference type="PROSITE" id="PS00657">
    <property type="entry name" value="FORK_HEAD_1"/>
    <property type="match status" value="1"/>
</dbReference>
<reference evidence="9 10" key="1">
    <citation type="submission" date="2024-08" db="EMBL/GenBank/DDBJ databases">
        <title>The draft genome of Apodemus speciosus.</title>
        <authorList>
            <person name="Nabeshima K."/>
            <person name="Suzuki S."/>
            <person name="Onuma M."/>
        </authorList>
    </citation>
    <scope>NUCLEOTIDE SEQUENCE [LARGE SCALE GENOMIC DNA]</scope>
    <source>
        <strain evidence="9">IB14-021</strain>
    </source>
</reference>
<evidence type="ECO:0000313" key="10">
    <source>
        <dbReference type="Proteomes" id="UP001623349"/>
    </source>
</evidence>
<feature type="compositionally biased region" description="Basic and acidic residues" evidence="7">
    <location>
        <begin position="48"/>
        <end position="57"/>
    </location>
</feature>
<dbReference type="InterPro" id="IPR018122">
    <property type="entry name" value="TF_fork_head_CS_1"/>
</dbReference>
<feature type="region of interest" description="Disordered" evidence="7">
    <location>
        <begin position="1"/>
        <end position="78"/>
    </location>
</feature>
<evidence type="ECO:0000256" key="2">
    <source>
        <dbReference type="ARBA" id="ARBA00023015"/>
    </source>
</evidence>
<feature type="compositionally biased region" description="Pro residues" evidence="7">
    <location>
        <begin position="387"/>
        <end position="396"/>
    </location>
</feature>
<dbReference type="PROSITE" id="PS50039">
    <property type="entry name" value="FORK_HEAD_3"/>
    <property type="match status" value="1"/>
</dbReference>
<evidence type="ECO:0000256" key="6">
    <source>
        <dbReference type="PROSITE-ProRule" id="PRU00089"/>
    </source>
</evidence>
<feature type="DNA-binding region" description="Fork-head" evidence="6">
    <location>
        <begin position="107"/>
        <end position="201"/>
    </location>
</feature>
<comment type="caution">
    <text evidence="9">The sequence shown here is derived from an EMBL/GenBank/DDBJ whole genome shotgun (WGS) entry which is preliminary data.</text>
</comment>
<feature type="region of interest" description="Disordered" evidence="7">
    <location>
        <begin position="380"/>
        <end position="401"/>
    </location>
</feature>
<keyword evidence="5 6" id="KW-0539">Nucleus</keyword>
<evidence type="ECO:0000256" key="5">
    <source>
        <dbReference type="ARBA" id="ARBA00023242"/>
    </source>
</evidence>
<dbReference type="Pfam" id="PF00250">
    <property type="entry name" value="Forkhead"/>
    <property type="match status" value="1"/>
</dbReference>
<gene>
    <name evidence="9" type="ORF">APTSU1_001752700</name>
</gene>
<comment type="subcellular location">
    <subcellularLocation>
        <location evidence="1 6">Nucleus</location>
    </subcellularLocation>
</comment>
<dbReference type="InterPro" id="IPR036388">
    <property type="entry name" value="WH-like_DNA-bd_sf"/>
</dbReference>
<feature type="compositionally biased region" description="Acidic residues" evidence="7">
    <location>
        <begin position="21"/>
        <end position="47"/>
    </location>
</feature>
<accession>A0ABQ0FSR5</accession>
<dbReference type="EMBL" id="BAAFST010000019">
    <property type="protein sequence ID" value="GAB1302289.1"/>
    <property type="molecule type" value="Genomic_DNA"/>
</dbReference>
<organism evidence="9 10">
    <name type="scientific">Apodemus speciosus</name>
    <name type="common">Large Japanese field mouse</name>
    <dbReference type="NCBI Taxonomy" id="105296"/>
    <lineage>
        <taxon>Eukaryota</taxon>
        <taxon>Metazoa</taxon>
        <taxon>Chordata</taxon>
        <taxon>Craniata</taxon>
        <taxon>Vertebrata</taxon>
        <taxon>Euteleostomi</taxon>
        <taxon>Mammalia</taxon>
        <taxon>Eutheria</taxon>
        <taxon>Euarchontoglires</taxon>
        <taxon>Glires</taxon>
        <taxon>Rodentia</taxon>
        <taxon>Myomorpha</taxon>
        <taxon>Muroidea</taxon>
        <taxon>Muridae</taxon>
        <taxon>Murinae</taxon>
        <taxon>Apodemus</taxon>
    </lineage>
</organism>
<evidence type="ECO:0000256" key="3">
    <source>
        <dbReference type="ARBA" id="ARBA00023125"/>
    </source>
</evidence>
<evidence type="ECO:0000256" key="4">
    <source>
        <dbReference type="ARBA" id="ARBA00023163"/>
    </source>
</evidence>
<keyword evidence="2" id="KW-0805">Transcription regulation</keyword>
<dbReference type="CDD" id="cd20048">
    <property type="entry name" value="FH_FOXD4-like"/>
    <property type="match status" value="1"/>
</dbReference>
<keyword evidence="4" id="KW-0804">Transcription</keyword>
<keyword evidence="10" id="KW-1185">Reference proteome</keyword>
<dbReference type="InterPro" id="IPR036390">
    <property type="entry name" value="WH_DNA-bd_sf"/>
</dbReference>
<dbReference type="PRINTS" id="PR00053">
    <property type="entry name" value="FORKHEAD"/>
</dbReference>
<evidence type="ECO:0000256" key="1">
    <source>
        <dbReference type="ARBA" id="ARBA00004123"/>
    </source>
</evidence>
<dbReference type="PANTHER" id="PTHR11829">
    <property type="entry name" value="FORKHEAD BOX PROTEIN"/>
    <property type="match status" value="1"/>
</dbReference>
<protein>
    <submittedName>
        <fullName evidence="9">Forkhead box protein D4</fullName>
    </submittedName>
</protein>
<dbReference type="InterPro" id="IPR001766">
    <property type="entry name" value="Fork_head_dom"/>
</dbReference>
<name>A0ABQ0FSR5_APOSI</name>
<keyword evidence="3 6" id="KW-0238">DNA-binding</keyword>
<dbReference type="InterPro" id="IPR050211">
    <property type="entry name" value="FOX_domain-containing"/>
</dbReference>
<dbReference type="Gene3D" id="1.10.10.10">
    <property type="entry name" value="Winged helix-like DNA-binding domain superfamily/Winged helix DNA-binding domain"/>
    <property type="match status" value="1"/>
</dbReference>
<dbReference type="SUPFAM" id="SSF46785">
    <property type="entry name" value="Winged helix' DNA-binding domain"/>
    <property type="match status" value="1"/>
</dbReference>
<sequence length="453" mass="48695">MNLAKSGHLRSTPPPSPLSSDQDEVEIDVLAEEEDGYQTEDDGDDEEESRKCLERSLQRPGAGTLPGRSAGTCGDLSNSSGFLRKFRAQRTPETTRGPAAGGPQPSKPPYSYIALITMAILQSPHKRLTLSGICAFISGRFPYYRRKFPAWQNSIRHNLSLNDCFVKIPREPGHPGKGNYWSLDPASQDMFDNGSFLRRRKRFKRHHPPPGGHPHCPFPSPAVPATLHGSQPSLLLRYSVPPQPNLAAHPAAPPGGRPCAPLHPHPLRYLLLAAPAYGDTPRKAEGADPATHHAIPALQPALGAQPWERDPGGSGSRSGRGCASFTIESIMQGVPGGGTGSAQSPPFAPWSYCHLLQHPPCLLHPQATSPLFHVSVASRTIFSQQQSPPPPPPPPQQQEEHHCAISCAPGKGVRLGRHLSAVAALLRQQPAAEDGRMTTLAALSGREGTLPAF</sequence>
<proteinExistence type="predicted"/>
<dbReference type="PANTHER" id="PTHR11829:SF361">
    <property type="entry name" value="FORKHEAD BOX PROTEIN D4-LIKE 1"/>
    <property type="match status" value="1"/>
</dbReference>
<evidence type="ECO:0000256" key="7">
    <source>
        <dbReference type="SAM" id="MobiDB-lite"/>
    </source>
</evidence>